<dbReference type="Pfam" id="PF13374">
    <property type="entry name" value="TPR_10"/>
    <property type="match status" value="1"/>
</dbReference>
<keyword evidence="1" id="KW-0677">Repeat</keyword>
<comment type="caution">
    <text evidence="5">The sequence shown here is derived from an EMBL/GenBank/DDBJ whole genome shotgun (WGS) entry which is preliminary data.</text>
</comment>
<dbReference type="InterPro" id="IPR036537">
    <property type="entry name" value="Adaptor_Cbl_N_dom_sf"/>
</dbReference>
<name>A0AAD6TXJ6_9AGAR</name>
<gene>
    <name evidence="5" type="ORF">B0H15DRAFT_427518</name>
</gene>
<protein>
    <submittedName>
        <fullName evidence="5">Uncharacterized protein</fullName>
    </submittedName>
</protein>
<feature type="region of interest" description="Disordered" evidence="4">
    <location>
        <begin position="155"/>
        <end position="179"/>
    </location>
</feature>
<dbReference type="Gene3D" id="1.25.40.10">
    <property type="entry name" value="Tetratricopeptide repeat domain"/>
    <property type="match status" value="3"/>
</dbReference>
<feature type="compositionally biased region" description="Polar residues" evidence="4">
    <location>
        <begin position="162"/>
        <end position="178"/>
    </location>
</feature>
<dbReference type="AlphaFoldDB" id="A0AAD6TXJ6"/>
<dbReference type="SMART" id="SM00028">
    <property type="entry name" value="TPR"/>
    <property type="match status" value="4"/>
</dbReference>
<evidence type="ECO:0000256" key="4">
    <source>
        <dbReference type="SAM" id="MobiDB-lite"/>
    </source>
</evidence>
<keyword evidence="3" id="KW-0175">Coiled coil</keyword>
<evidence type="ECO:0000313" key="6">
    <source>
        <dbReference type="Proteomes" id="UP001222325"/>
    </source>
</evidence>
<sequence length="738" mass="81995">MEGLAAASAVIAVVTAAKDVVEMLIKINDSLEQIKRNCENHAEQIQQIMQLLDVVKTALKPSGTDSARPELLDAVNTLKSNLAHCLKRCQNIQIPSGMIRGYWNKERIKKLLEGVKVAVTDFLHQFSMGSNIRLERTTSDNSDKLDKLLYMERREARPGVSSPHSSNPENQPPAVSSRQTKEYLIGKLHKLSNSLTSSTAHLLGSRMALSPTYPDRLASNTHRPHLPNATNGLLDAIAKTERILETYHADSAADSARSLDNLSVALMDVGLVEEAAEISSFSVRIYGHIEWSEPDSKFAIALHNYSHHLRASRKVLEAVEQAQRAVDIYHRLRGGMFDPGRAKTSGNLAACLRSAGRAEEALAAFDEAVRISSNLHLRDPDDEHLTADLAMLLSNRANHLLSFRYDEDALEDAQLSQEMYQQLCQMHYLPDQYTPEYADSLRVYSQALYHLCRYNKALFPARKAVDLWRELDATNPDVYSPKLGEGILGVVDILTKLGQTLNASDEIQDAVKIFRRLAGQSPDMYNRDYARSLHRTAHILTDQKREKQALRFLDDALRIYEQTRDFAAAAIVCDDKHICLTRLKCLEKARDASRAAISNWKQVPTSAKKESGLAASRRDLAATLYNLSAQPGLSEEFAVVPASEAVQLLLSLLAGSPNDIILRRKFVTASTSLSLFHSDLGNHHRALDYAKAAVKVGVSLEDGDRPLLKRAWTRLSFCHNALGAQKRADSAQEEANGI</sequence>
<proteinExistence type="predicted"/>
<dbReference type="Gene3D" id="1.20.930.20">
    <property type="entry name" value="Adaptor protein Cbl, N-terminal domain"/>
    <property type="match status" value="1"/>
</dbReference>
<dbReference type="EMBL" id="JARJCN010000042">
    <property type="protein sequence ID" value="KAJ7083093.1"/>
    <property type="molecule type" value="Genomic_DNA"/>
</dbReference>
<dbReference type="GO" id="GO:0007166">
    <property type="term" value="P:cell surface receptor signaling pathway"/>
    <property type="evidence" value="ECO:0007669"/>
    <property type="project" value="InterPro"/>
</dbReference>
<accession>A0AAD6TXJ6</accession>
<dbReference type="InterPro" id="IPR011990">
    <property type="entry name" value="TPR-like_helical_dom_sf"/>
</dbReference>
<dbReference type="PANTHER" id="PTHR45641">
    <property type="entry name" value="TETRATRICOPEPTIDE REPEAT PROTEIN (AFU_ORTHOLOGUE AFUA_6G03870)"/>
    <property type="match status" value="1"/>
</dbReference>
<dbReference type="InterPro" id="IPR019734">
    <property type="entry name" value="TPR_rpt"/>
</dbReference>
<evidence type="ECO:0000313" key="5">
    <source>
        <dbReference type="EMBL" id="KAJ7083093.1"/>
    </source>
</evidence>
<dbReference type="PANTHER" id="PTHR45641:SF19">
    <property type="entry name" value="NEPHROCYSTIN-3"/>
    <property type="match status" value="1"/>
</dbReference>
<keyword evidence="2" id="KW-0802">TPR repeat</keyword>
<evidence type="ECO:0000256" key="1">
    <source>
        <dbReference type="ARBA" id="ARBA00022737"/>
    </source>
</evidence>
<feature type="coiled-coil region" evidence="3">
    <location>
        <begin position="24"/>
        <end position="51"/>
    </location>
</feature>
<evidence type="ECO:0000256" key="3">
    <source>
        <dbReference type="SAM" id="Coils"/>
    </source>
</evidence>
<organism evidence="5 6">
    <name type="scientific">Mycena belliarum</name>
    <dbReference type="NCBI Taxonomy" id="1033014"/>
    <lineage>
        <taxon>Eukaryota</taxon>
        <taxon>Fungi</taxon>
        <taxon>Dikarya</taxon>
        <taxon>Basidiomycota</taxon>
        <taxon>Agaricomycotina</taxon>
        <taxon>Agaricomycetes</taxon>
        <taxon>Agaricomycetidae</taxon>
        <taxon>Agaricales</taxon>
        <taxon>Marasmiineae</taxon>
        <taxon>Mycenaceae</taxon>
        <taxon>Mycena</taxon>
    </lineage>
</organism>
<reference evidence="5" key="1">
    <citation type="submission" date="2023-03" db="EMBL/GenBank/DDBJ databases">
        <title>Massive genome expansion in bonnet fungi (Mycena s.s.) driven by repeated elements and novel gene families across ecological guilds.</title>
        <authorList>
            <consortium name="Lawrence Berkeley National Laboratory"/>
            <person name="Harder C.B."/>
            <person name="Miyauchi S."/>
            <person name="Viragh M."/>
            <person name="Kuo A."/>
            <person name="Thoen E."/>
            <person name="Andreopoulos B."/>
            <person name="Lu D."/>
            <person name="Skrede I."/>
            <person name="Drula E."/>
            <person name="Henrissat B."/>
            <person name="Morin E."/>
            <person name="Kohler A."/>
            <person name="Barry K."/>
            <person name="LaButti K."/>
            <person name="Morin E."/>
            <person name="Salamov A."/>
            <person name="Lipzen A."/>
            <person name="Mereny Z."/>
            <person name="Hegedus B."/>
            <person name="Baldrian P."/>
            <person name="Stursova M."/>
            <person name="Weitz H."/>
            <person name="Taylor A."/>
            <person name="Grigoriev I.V."/>
            <person name="Nagy L.G."/>
            <person name="Martin F."/>
            <person name="Kauserud H."/>
        </authorList>
    </citation>
    <scope>NUCLEOTIDE SEQUENCE</scope>
    <source>
        <strain evidence="5">CBHHK173m</strain>
    </source>
</reference>
<keyword evidence="6" id="KW-1185">Reference proteome</keyword>
<evidence type="ECO:0000256" key="2">
    <source>
        <dbReference type="ARBA" id="ARBA00022803"/>
    </source>
</evidence>
<dbReference type="Proteomes" id="UP001222325">
    <property type="component" value="Unassembled WGS sequence"/>
</dbReference>
<dbReference type="Pfam" id="PF13424">
    <property type="entry name" value="TPR_12"/>
    <property type="match status" value="1"/>
</dbReference>
<dbReference type="SUPFAM" id="SSF48452">
    <property type="entry name" value="TPR-like"/>
    <property type="match status" value="2"/>
</dbReference>